<dbReference type="AlphaFoldDB" id="A0A6J0NLN0"/>
<evidence type="ECO:0000256" key="1">
    <source>
        <dbReference type="SAM" id="MobiDB-lite"/>
    </source>
</evidence>
<dbReference type="PANTHER" id="PTHR33356:SF27">
    <property type="entry name" value="(RAPE) HYPOTHETICAL PROTEIN"/>
    <property type="match status" value="1"/>
</dbReference>
<sequence length="353" mass="39106">MEPTSLNDDVEFRLPPEFLTDDDYKLFEGDDESTNLFPYELIHGFGLDSGFDSRTVKPTGDEVNFLTGSTRKTARSSYLEDDVSCGFLGNHAFPADNNYKAWGATRSSPCRAGDGYGRRNQNCQTRVSSQAAACDLYCSAVEEKLATMNISDGYNNSGRGIVDLPRKHPLAPAAAAAVRNPNDDSGYYSRQSLQYHKLQALQFQQQQLLLMRKRRGLKANNSNKIVTQSPSVWSNQQPQRSDGSGMRAVFLGGGDRTGKRRSTGTGVFLPRRVNHTSPETREKPSVATVLIPARVAKVLNLDESVVQPSVRSSASSRLNEPSWRQKSYNGGFSSQMKMEQTAIEPRLPSDWAY</sequence>
<evidence type="ECO:0000313" key="2">
    <source>
        <dbReference type="Proteomes" id="UP000504610"/>
    </source>
</evidence>
<reference evidence="2" key="1">
    <citation type="journal article" date="2019" name="Database">
        <title>The radish genome database (RadishGD): an integrated information resource for radish genomics.</title>
        <authorList>
            <person name="Yu H.J."/>
            <person name="Baek S."/>
            <person name="Lee Y.J."/>
            <person name="Cho A."/>
            <person name="Mun J.H."/>
        </authorList>
    </citation>
    <scope>NUCLEOTIDE SEQUENCE [LARGE SCALE GENOMIC DNA]</scope>
    <source>
        <strain evidence="2">cv. WK10039</strain>
    </source>
</reference>
<dbReference type="GeneID" id="108856278"/>
<proteinExistence type="predicted"/>
<accession>A0A6J0NLN0</accession>
<reference evidence="3" key="2">
    <citation type="submission" date="2025-08" db="UniProtKB">
        <authorList>
            <consortium name="RefSeq"/>
        </authorList>
    </citation>
    <scope>IDENTIFICATION</scope>
    <source>
        <tissue evidence="3">Leaf</tissue>
    </source>
</reference>
<dbReference type="RefSeq" id="XP_018485549.1">
    <property type="nucleotide sequence ID" value="XM_018630047.2"/>
</dbReference>
<dbReference type="OrthoDB" id="747893at2759"/>
<gene>
    <name evidence="3" type="primary">LOC108856278</name>
</gene>
<feature type="region of interest" description="Disordered" evidence="1">
    <location>
        <begin position="252"/>
        <end position="271"/>
    </location>
</feature>
<feature type="compositionally biased region" description="Polar residues" evidence="1">
    <location>
        <begin position="309"/>
        <end position="338"/>
    </location>
</feature>
<keyword evidence="2" id="KW-1185">Reference proteome</keyword>
<dbReference type="Proteomes" id="UP000504610">
    <property type="component" value="Chromosome 5"/>
</dbReference>
<evidence type="ECO:0000313" key="3">
    <source>
        <dbReference type="RefSeq" id="XP_018485549.1"/>
    </source>
</evidence>
<dbReference type="PANTHER" id="PTHR33356">
    <property type="entry name" value="TIP41-LIKE PROTEIN"/>
    <property type="match status" value="1"/>
</dbReference>
<name>A0A6J0NLN0_RAPSA</name>
<dbReference type="KEGG" id="rsz:108856278"/>
<organism evidence="2 3">
    <name type="scientific">Raphanus sativus</name>
    <name type="common">Radish</name>
    <name type="synonym">Raphanus raphanistrum var. sativus</name>
    <dbReference type="NCBI Taxonomy" id="3726"/>
    <lineage>
        <taxon>Eukaryota</taxon>
        <taxon>Viridiplantae</taxon>
        <taxon>Streptophyta</taxon>
        <taxon>Embryophyta</taxon>
        <taxon>Tracheophyta</taxon>
        <taxon>Spermatophyta</taxon>
        <taxon>Magnoliopsida</taxon>
        <taxon>eudicotyledons</taxon>
        <taxon>Gunneridae</taxon>
        <taxon>Pentapetalae</taxon>
        <taxon>rosids</taxon>
        <taxon>malvids</taxon>
        <taxon>Brassicales</taxon>
        <taxon>Brassicaceae</taxon>
        <taxon>Brassiceae</taxon>
        <taxon>Raphanus</taxon>
    </lineage>
</organism>
<protein>
    <submittedName>
        <fullName evidence="3">Uncharacterized protein LOC108856278</fullName>
    </submittedName>
</protein>
<feature type="region of interest" description="Disordered" evidence="1">
    <location>
        <begin position="309"/>
        <end position="353"/>
    </location>
</feature>